<dbReference type="InterPro" id="IPR013708">
    <property type="entry name" value="Shikimate_DH-bd_N"/>
</dbReference>
<evidence type="ECO:0000256" key="4">
    <source>
        <dbReference type="ARBA" id="ARBA00022857"/>
    </source>
</evidence>
<evidence type="ECO:0000313" key="13">
    <source>
        <dbReference type="Proteomes" id="UP000830167"/>
    </source>
</evidence>
<evidence type="ECO:0000256" key="2">
    <source>
        <dbReference type="ARBA" id="ARBA00012962"/>
    </source>
</evidence>
<dbReference type="NCBIfam" id="TIGR00507">
    <property type="entry name" value="aroE"/>
    <property type="match status" value="1"/>
</dbReference>
<dbReference type="EMBL" id="CP089291">
    <property type="protein sequence ID" value="UOF92859.1"/>
    <property type="molecule type" value="Genomic_DNA"/>
</dbReference>
<feature type="binding site" evidence="8">
    <location>
        <position position="258"/>
    </location>
    <ligand>
        <name>shikimate</name>
        <dbReference type="ChEBI" id="CHEBI:36208"/>
    </ligand>
</feature>
<feature type="domain" description="Quinate/shikimate 5-dehydrogenase/glutamyl-tRNA reductase" evidence="9">
    <location>
        <begin position="125"/>
        <end position="202"/>
    </location>
</feature>
<feature type="active site" description="Proton acceptor" evidence="8">
    <location>
        <position position="74"/>
    </location>
</feature>
<dbReference type="RefSeq" id="WP_347439509.1">
    <property type="nucleotide sequence ID" value="NZ_CP089291.1"/>
</dbReference>
<dbReference type="Gene3D" id="3.40.50.720">
    <property type="entry name" value="NAD(P)-binding Rossmann-like Domain"/>
    <property type="match status" value="1"/>
</dbReference>
<dbReference type="SUPFAM" id="SSF51735">
    <property type="entry name" value="NAD(P)-binding Rossmann-fold domains"/>
    <property type="match status" value="1"/>
</dbReference>
<dbReference type="InterPro" id="IPR036291">
    <property type="entry name" value="NAD(P)-bd_dom_sf"/>
</dbReference>
<dbReference type="Proteomes" id="UP000830167">
    <property type="component" value="Chromosome"/>
</dbReference>
<evidence type="ECO:0000259" key="10">
    <source>
        <dbReference type="Pfam" id="PF08501"/>
    </source>
</evidence>
<organism evidence="12 13">
    <name type="scientific">Fodinisporobacter ferrooxydans</name>
    <dbReference type="NCBI Taxonomy" id="2901836"/>
    <lineage>
        <taxon>Bacteria</taxon>
        <taxon>Bacillati</taxon>
        <taxon>Bacillota</taxon>
        <taxon>Bacilli</taxon>
        <taxon>Bacillales</taxon>
        <taxon>Alicyclobacillaceae</taxon>
        <taxon>Fodinisporobacter</taxon>
    </lineage>
</organism>
<keyword evidence="4 8" id="KW-0521">NADP</keyword>
<dbReference type="NCBIfam" id="NF001319">
    <property type="entry name" value="PRK00258.3-3"/>
    <property type="match status" value="1"/>
</dbReference>
<accession>A0ABY4CRA9</accession>
<dbReference type="Pfam" id="PF18317">
    <property type="entry name" value="SDH_C"/>
    <property type="match status" value="1"/>
</dbReference>
<dbReference type="Pfam" id="PF08501">
    <property type="entry name" value="Shikimate_dh_N"/>
    <property type="match status" value="1"/>
</dbReference>
<feature type="domain" description="Shikimate dehydrogenase substrate binding N-terminal" evidence="10">
    <location>
        <begin position="15"/>
        <end position="97"/>
    </location>
</feature>
<evidence type="ECO:0000256" key="8">
    <source>
        <dbReference type="HAMAP-Rule" id="MF_00222"/>
    </source>
</evidence>
<dbReference type="EC" id="1.1.1.25" evidence="2 8"/>
<comment type="subunit">
    <text evidence="8">Homodimer.</text>
</comment>
<sequence length="284" mass="31314">MEQQQKAEESILVGVFGYPVHHSKSPVMHNAAFRSLGIDGYYQRFNILPEKLGDAVKAVRMLQFRGVNVTIPHKVAIIKYLDDITREAELIGAVNTIVHEDGRLIGTNTDGIGYVQSLREEIDIDLNRAHVLVLGAGGAARAIATQLALSGVHAICITNRTFEKAEELARVIGKIQPNTYALPMSELFARMKDFTIVINTTSVGMSPNSDESPLPADYLPEHLIVSDLVYNPRQTRLLQLAEKRGCQVHGGIGMLVYQGAEAFRLWTGMEPPIAVMWDALLQSL</sequence>
<dbReference type="InterPro" id="IPR041121">
    <property type="entry name" value="SDH_C"/>
</dbReference>
<dbReference type="CDD" id="cd01065">
    <property type="entry name" value="NAD_bind_Shikimate_DH"/>
    <property type="match status" value="1"/>
</dbReference>
<comment type="catalytic activity">
    <reaction evidence="7 8">
        <text>shikimate + NADP(+) = 3-dehydroshikimate + NADPH + H(+)</text>
        <dbReference type="Rhea" id="RHEA:17737"/>
        <dbReference type="ChEBI" id="CHEBI:15378"/>
        <dbReference type="ChEBI" id="CHEBI:16630"/>
        <dbReference type="ChEBI" id="CHEBI:36208"/>
        <dbReference type="ChEBI" id="CHEBI:57783"/>
        <dbReference type="ChEBI" id="CHEBI:58349"/>
        <dbReference type="EC" id="1.1.1.25"/>
    </reaction>
</comment>
<evidence type="ECO:0000259" key="11">
    <source>
        <dbReference type="Pfam" id="PF18317"/>
    </source>
</evidence>
<dbReference type="Pfam" id="PF01488">
    <property type="entry name" value="Shikimate_DH"/>
    <property type="match status" value="1"/>
</dbReference>
<dbReference type="SUPFAM" id="SSF53223">
    <property type="entry name" value="Aminoacid dehydrogenase-like, N-terminal domain"/>
    <property type="match status" value="1"/>
</dbReference>
<dbReference type="HAMAP" id="MF_00222">
    <property type="entry name" value="Shikimate_DH_AroE"/>
    <property type="match status" value="1"/>
</dbReference>
<feature type="binding site" evidence="8">
    <location>
        <begin position="159"/>
        <end position="164"/>
    </location>
    <ligand>
        <name>NADP(+)</name>
        <dbReference type="ChEBI" id="CHEBI:58349"/>
    </ligand>
</feature>
<comment type="pathway">
    <text evidence="1 8">Metabolic intermediate biosynthesis; chorismate biosynthesis; chorismate from D-erythrose 4-phosphate and phosphoenolpyruvate: step 4/7.</text>
</comment>
<comment type="caution">
    <text evidence="8">Lacks conserved residue(s) required for the propagation of feature annotation.</text>
</comment>
<feature type="binding site" evidence="8">
    <location>
        <position position="110"/>
    </location>
    <ligand>
        <name>shikimate</name>
        <dbReference type="ChEBI" id="CHEBI:36208"/>
    </ligand>
</feature>
<dbReference type="PANTHER" id="PTHR21089:SF1">
    <property type="entry name" value="BIFUNCTIONAL 3-DEHYDROQUINATE DEHYDRATASE_SHIKIMATE DEHYDROGENASE, CHLOROPLASTIC"/>
    <property type="match status" value="1"/>
</dbReference>
<dbReference type="InterPro" id="IPR046346">
    <property type="entry name" value="Aminoacid_DH-like_N_sf"/>
</dbReference>
<feature type="domain" description="SDH C-terminal" evidence="11">
    <location>
        <begin position="251"/>
        <end position="281"/>
    </location>
</feature>
<name>A0ABY4CRA9_9BACL</name>
<feature type="binding site" evidence="8">
    <location>
        <begin position="23"/>
        <end position="25"/>
    </location>
    <ligand>
        <name>shikimate</name>
        <dbReference type="ChEBI" id="CHEBI:36208"/>
    </ligand>
</feature>
<evidence type="ECO:0000256" key="5">
    <source>
        <dbReference type="ARBA" id="ARBA00023002"/>
    </source>
</evidence>
<feature type="binding site" evidence="8">
    <location>
        <position position="230"/>
    </location>
    <ligand>
        <name>shikimate</name>
        <dbReference type="ChEBI" id="CHEBI:36208"/>
    </ligand>
</feature>
<comment type="similarity">
    <text evidence="8">Belongs to the shikimate dehydrogenase family.</text>
</comment>
<dbReference type="InterPro" id="IPR011342">
    <property type="entry name" value="Shikimate_DH"/>
</dbReference>
<evidence type="ECO:0000256" key="1">
    <source>
        <dbReference type="ARBA" id="ARBA00004871"/>
    </source>
</evidence>
<feature type="binding site" evidence="8">
    <location>
        <position position="95"/>
    </location>
    <ligand>
        <name>shikimate</name>
        <dbReference type="ChEBI" id="CHEBI:36208"/>
    </ligand>
</feature>
<dbReference type="PANTHER" id="PTHR21089">
    <property type="entry name" value="SHIKIMATE DEHYDROGENASE"/>
    <property type="match status" value="1"/>
</dbReference>
<proteinExistence type="inferred from homology"/>
<reference evidence="12" key="1">
    <citation type="submission" date="2021-12" db="EMBL/GenBank/DDBJ databases">
        <title>Alicyclobacillaceae gen. nov., sp. nov., isolated from chalcocite enrichment system.</title>
        <authorList>
            <person name="Jiang Z."/>
        </authorList>
    </citation>
    <scope>NUCLEOTIDE SEQUENCE</scope>
    <source>
        <strain evidence="12">MYW30-H2</strain>
    </source>
</reference>
<dbReference type="Gene3D" id="3.40.50.10860">
    <property type="entry name" value="Leucine Dehydrogenase, chain A, domain 1"/>
    <property type="match status" value="1"/>
</dbReference>
<evidence type="ECO:0000256" key="6">
    <source>
        <dbReference type="ARBA" id="ARBA00023141"/>
    </source>
</evidence>
<feature type="binding site" evidence="8">
    <location>
        <position position="251"/>
    </location>
    <ligand>
        <name>NADP(+)</name>
        <dbReference type="ChEBI" id="CHEBI:58349"/>
    </ligand>
</feature>
<dbReference type="InterPro" id="IPR022893">
    <property type="entry name" value="Shikimate_DH_fam"/>
</dbReference>
<evidence type="ECO:0000256" key="3">
    <source>
        <dbReference type="ARBA" id="ARBA00022605"/>
    </source>
</evidence>
<protein>
    <recommendedName>
        <fullName evidence="2 8">Shikimate dehydrogenase (NADP(+))</fullName>
        <shortName evidence="8">SDH</shortName>
        <ecNumber evidence="2 8">1.1.1.25</ecNumber>
    </recommendedName>
</protein>
<feature type="binding site" evidence="8">
    <location>
        <position position="70"/>
    </location>
    <ligand>
        <name>shikimate</name>
        <dbReference type="ChEBI" id="CHEBI:36208"/>
    </ligand>
</feature>
<keyword evidence="6 8" id="KW-0057">Aromatic amino acid biosynthesis</keyword>
<evidence type="ECO:0000256" key="7">
    <source>
        <dbReference type="ARBA" id="ARBA00049442"/>
    </source>
</evidence>
<gene>
    <name evidence="8 12" type="primary">aroE</name>
    <name evidence="12" type="ORF">LSG31_13215</name>
</gene>
<keyword evidence="13" id="KW-1185">Reference proteome</keyword>
<evidence type="ECO:0000259" key="9">
    <source>
        <dbReference type="Pfam" id="PF01488"/>
    </source>
</evidence>
<keyword evidence="5 8" id="KW-0560">Oxidoreductase</keyword>
<keyword evidence="3 8" id="KW-0028">Amino-acid biosynthesis</keyword>
<evidence type="ECO:0000313" key="12">
    <source>
        <dbReference type="EMBL" id="UOF92859.1"/>
    </source>
</evidence>
<dbReference type="GO" id="GO:0004764">
    <property type="term" value="F:shikimate 3-dehydrogenase (NADP+) activity"/>
    <property type="evidence" value="ECO:0007669"/>
    <property type="project" value="UniProtKB-EC"/>
</dbReference>
<dbReference type="InterPro" id="IPR006151">
    <property type="entry name" value="Shikm_DH/Glu-tRNA_Rdtase"/>
</dbReference>
<feature type="binding site" evidence="8">
    <location>
        <begin position="135"/>
        <end position="139"/>
    </location>
    <ligand>
        <name>NADP(+)</name>
        <dbReference type="ChEBI" id="CHEBI:58349"/>
    </ligand>
</feature>
<feature type="binding site" evidence="8">
    <location>
        <position position="228"/>
    </location>
    <ligand>
        <name>NADP(+)</name>
        <dbReference type="ChEBI" id="CHEBI:58349"/>
    </ligand>
</feature>
<comment type="function">
    <text evidence="8">Involved in the biosynthesis of the chorismate, which leads to the biosynthesis of aromatic amino acids. Catalyzes the reversible NADPH linked reduction of 3-dehydroshikimate (DHSA) to yield shikimate (SA).</text>
</comment>